<accession>Q10ZQ0</accession>
<dbReference type="OrthoDB" id="450632at2"/>
<gene>
    <name evidence="2" type="ordered locus">Tery_3144</name>
</gene>
<name>Q10ZQ0_TRIEI</name>
<organism evidence="2">
    <name type="scientific">Trichodesmium erythraeum (strain IMS101)</name>
    <dbReference type="NCBI Taxonomy" id="203124"/>
    <lineage>
        <taxon>Bacteria</taxon>
        <taxon>Bacillati</taxon>
        <taxon>Cyanobacteriota</taxon>
        <taxon>Cyanophyceae</taxon>
        <taxon>Oscillatoriophycideae</taxon>
        <taxon>Oscillatoriales</taxon>
        <taxon>Microcoleaceae</taxon>
        <taxon>Trichodesmium</taxon>
    </lineage>
</organism>
<dbReference type="Pfam" id="PF13340">
    <property type="entry name" value="DUF4096"/>
    <property type="match status" value="1"/>
</dbReference>
<dbReference type="EMBL" id="CP000393">
    <property type="protein sequence ID" value="ABG52274.1"/>
    <property type="molecule type" value="Genomic_DNA"/>
</dbReference>
<dbReference type="InterPro" id="IPR025161">
    <property type="entry name" value="IS402-like_dom"/>
</dbReference>
<dbReference type="KEGG" id="ter:Tery_3144"/>
<proteinExistence type="predicted"/>
<reference evidence="2" key="1">
    <citation type="submission" date="2006-06" db="EMBL/GenBank/DDBJ databases">
        <title>Complete sequence of Trichodesmium erythraeum IMS101.</title>
        <authorList>
            <consortium name="US DOE Joint Genome Institute"/>
            <person name="Copeland A."/>
            <person name="Lucas S."/>
            <person name="Lapidus A."/>
            <person name="Barry K."/>
            <person name="Detter J.C."/>
            <person name="Glavina del Rio T."/>
            <person name="Hammon N."/>
            <person name="Israni S."/>
            <person name="Dalin E."/>
            <person name="Tice H."/>
            <person name="Pitluck S."/>
            <person name="Kiss H."/>
            <person name="Munk A.C."/>
            <person name="Brettin T."/>
            <person name="Bruce D."/>
            <person name="Han C."/>
            <person name="Tapia R."/>
            <person name="Gilna P."/>
            <person name="Schmutz J."/>
            <person name="Larimer F."/>
            <person name="Land M."/>
            <person name="Hauser L."/>
            <person name="Kyrpides N."/>
            <person name="Kim E."/>
            <person name="Richardson P."/>
        </authorList>
    </citation>
    <scope>NUCLEOTIDE SEQUENCE [LARGE SCALE GENOMIC DNA]</scope>
    <source>
        <strain evidence="2">IMS101</strain>
    </source>
</reference>
<dbReference type="eggNOG" id="COG3293">
    <property type="taxonomic scope" value="Bacteria"/>
</dbReference>
<evidence type="ECO:0000259" key="1">
    <source>
        <dbReference type="Pfam" id="PF13340"/>
    </source>
</evidence>
<feature type="domain" description="Insertion element IS402-like" evidence="1">
    <location>
        <begin position="13"/>
        <end position="68"/>
    </location>
</feature>
<dbReference type="AlphaFoldDB" id="Q10ZQ0"/>
<dbReference type="HOGENOM" id="CLU_2345824_0_0_3"/>
<sequence>MTCSSLFHRPKKVIAPILPVANSETSRGRKQTVELSEVVKSILYSRSSSCAWELLPHDFPAALTVYGDLPKMAGVLESDNRFTLAHELMYANKRDKT</sequence>
<evidence type="ECO:0000313" key="2">
    <source>
        <dbReference type="EMBL" id="ABG52274.1"/>
    </source>
</evidence>
<protein>
    <submittedName>
        <fullName evidence="2">Transposase</fullName>
    </submittedName>
</protein>
<dbReference type="RefSeq" id="WP_011612621.1">
    <property type="nucleotide sequence ID" value="NC_008312.1"/>
</dbReference>